<accession>A0A7X0H721</accession>
<evidence type="ECO:0000313" key="4">
    <source>
        <dbReference type="EMBL" id="MBB6430467.1"/>
    </source>
</evidence>
<comment type="caution">
    <text evidence="4">The sequence shown here is derived from an EMBL/GenBank/DDBJ whole genome shotgun (WGS) entry which is preliminary data.</text>
</comment>
<dbReference type="RefSeq" id="WP_184677982.1">
    <property type="nucleotide sequence ID" value="NZ_JACHGY010000001.1"/>
</dbReference>
<gene>
    <name evidence="4" type="ORF">HNQ40_002273</name>
</gene>
<organism evidence="4 5">
    <name type="scientific">Algisphaera agarilytica</name>
    <dbReference type="NCBI Taxonomy" id="1385975"/>
    <lineage>
        <taxon>Bacteria</taxon>
        <taxon>Pseudomonadati</taxon>
        <taxon>Planctomycetota</taxon>
        <taxon>Phycisphaerae</taxon>
        <taxon>Phycisphaerales</taxon>
        <taxon>Phycisphaeraceae</taxon>
        <taxon>Algisphaera</taxon>
    </lineage>
</organism>
<feature type="compositionally biased region" description="Basic and acidic residues" evidence="2">
    <location>
        <begin position="297"/>
        <end position="307"/>
    </location>
</feature>
<protein>
    <submittedName>
        <fullName evidence="4">Acetyl esterase/lipase</fullName>
    </submittedName>
</protein>
<dbReference type="PANTHER" id="PTHR48081">
    <property type="entry name" value="AB HYDROLASE SUPERFAMILY PROTEIN C4A8.06C"/>
    <property type="match status" value="1"/>
</dbReference>
<dbReference type="InterPro" id="IPR029058">
    <property type="entry name" value="AB_hydrolase_fold"/>
</dbReference>
<dbReference type="InterPro" id="IPR049492">
    <property type="entry name" value="BD-FAE-like_dom"/>
</dbReference>
<dbReference type="Proteomes" id="UP000541810">
    <property type="component" value="Unassembled WGS sequence"/>
</dbReference>
<evidence type="ECO:0000256" key="2">
    <source>
        <dbReference type="SAM" id="MobiDB-lite"/>
    </source>
</evidence>
<dbReference type="EMBL" id="JACHGY010000001">
    <property type="protein sequence ID" value="MBB6430467.1"/>
    <property type="molecule type" value="Genomic_DNA"/>
</dbReference>
<feature type="domain" description="BD-FAE-like" evidence="3">
    <location>
        <begin position="26"/>
        <end position="248"/>
    </location>
</feature>
<dbReference type="PANTHER" id="PTHR48081:SF13">
    <property type="entry name" value="ALPHA_BETA HYDROLASE"/>
    <property type="match status" value="1"/>
</dbReference>
<name>A0A7X0H721_9BACT</name>
<sequence>MNSPAENIEARRNLVFEELPAQQLLLDLYRPVTDRQVPVVLYFHSGGWRSGNKDDCRVRWLTRYGFAVASVSYRLLPRYGFPSQIEDAKAAVRFLRGNAEEFGLHPEQFVASGLSSGAYLACMLGLTAGHPILDQRFEPDIEKMAHPGLPNKRENYSEQSTHVNAVINYSGLVDFIAIQTWASRRGTRAERSPEARLLGHAVHEDRERAMLASPMHHLHADAPPFMHIHGDRNEVTPLDQTRKFHAALLELGVTSKFTLVRGGGHNSRRMMDNPAIQDRVADFLHRHLGTEGGIRAVYEESHARTDDESPTNPIS</sequence>
<reference evidence="4 5" key="1">
    <citation type="submission" date="2020-08" db="EMBL/GenBank/DDBJ databases">
        <title>Genomic Encyclopedia of Type Strains, Phase IV (KMG-IV): sequencing the most valuable type-strain genomes for metagenomic binning, comparative biology and taxonomic classification.</title>
        <authorList>
            <person name="Goeker M."/>
        </authorList>
    </citation>
    <scope>NUCLEOTIDE SEQUENCE [LARGE SCALE GENOMIC DNA]</scope>
    <source>
        <strain evidence="4 5">DSM 103725</strain>
    </source>
</reference>
<dbReference type="Gene3D" id="3.40.50.1820">
    <property type="entry name" value="alpha/beta hydrolase"/>
    <property type="match status" value="1"/>
</dbReference>
<proteinExistence type="predicted"/>
<dbReference type="InterPro" id="IPR050300">
    <property type="entry name" value="GDXG_lipolytic_enzyme"/>
</dbReference>
<dbReference type="SUPFAM" id="SSF53474">
    <property type="entry name" value="alpha/beta-Hydrolases"/>
    <property type="match status" value="1"/>
</dbReference>
<evidence type="ECO:0000259" key="3">
    <source>
        <dbReference type="Pfam" id="PF20434"/>
    </source>
</evidence>
<evidence type="ECO:0000256" key="1">
    <source>
        <dbReference type="ARBA" id="ARBA00022801"/>
    </source>
</evidence>
<keyword evidence="5" id="KW-1185">Reference proteome</keyword>
<dbReference type="Pfam" id="PF20434">
    <property type="entry name" value="BD-FAE"/>
    <property type="match status" value="1"/>
</dbReference>
<feature type="region of interest" description="Disordered" evidence="2">
    <location>
        <begin position="295"/>
        <end position="315"/>
    </location>
</feature>
<dbReference type="GO" id="GO:0016787">
    <property type="term" value="F:hydrolase activity"/>
    <property type="evidence" value="ECO:0007669"/>
    <property type="project" value="UniProtKB-KW"/>
</dbReference>
<evidence type="ECO:0000313" key="5">
    <source>
        <dbReference type="Proteomes" id="UP000541810"/>
    </source>
</evidence>
<keyword evidence="1" id="KW-0378">Hydrolase</keyword>
<dbReference type="AlphaFoldDB" id="A0A7X0H721"/>